<dbReference type="EMBL" id="LDWR01000043">
    <property type="protein sequence ID" value="KML52530.1"/>
    <property type="molecule type" value="Genomic_DNA"/>
</dbReference>
<reference evidence="6 7" key="1">
    <citation type="submission" date="2015-05" db="EMBL/GenBank/DDBJ databases">
        <title>Draft genome of Burkholderia cepacia LK29.</title>
        <authorList>
            <person name="Chan X.Y."/>
        </authorList>
    </citation>
    <scope>NUCLEOTIDE SEQUENCE [LARGE SCALE GENOMIC DNA]</scope>
    <source>
        <strain evidence="6 7">LK29</strain>
    </source>
</reference>
<dbReference type="PANTHER" id="PTHR42796:SF4">
    <property type="entry name" value="FUMARYLACETOACETATE HYDROLASE DOMAIN-CONTAINING PROTEIN 2A"/>
    <property type="match status" value="1"/>
</dbReference>
<protein>
    <submittedName>
        <fullName evidence="6">Gentisate 1,2-dioxygenase</fullName>
    </submittedName>
</protein>
<dbReference type="PATRIC" id="fig|292.27.peg.5303"/>
<comment type="cofactor">
    <cofactor evidence="1">
        <name>Mg(2+)</name>
        <dbReference type="ChEBI" id="CHEBI:18420"/>
    </cofactor>
</comment>
<sequence>MRLVTYRAHVNASARMGAIVDDLVIDLQRLGAYVGHAIPGDILDFIDLGPHAVAVATELLIQHRDKWPLDTALPLANVRLLAPIPRPRKNIFGIGLNYVEHVEESSRSLDTSKDLPKQPVIFSKPPTAVIGPDDAIEHDAGITRQLDWEVELAVVIGRRARRVGEARALDHVFGYTVINDISARDNRRAGQWIYSKGQDTYAPLGPVIVTADEIPDPHDLNLGLRVNGVEKQNANTRHLLFKIPTLIADISAGIALEPGDIIATGTPSGVGAGRTPQEWLWPGDVVEAWVEGIGTLRNPVVAVGDVPCRRAEQ</sequence>
<dbReference type="UniPathway" id="UPA00394"/>
<dbReference type="Proteomes" id="UP000036338">
    <property type="component" value="Unassembled WGS sequence"/>
</dbReference>
<evidence type="ECO:0000313" key="6">
    <source>
        <dbReference type="EMBL" id="KML52530.1"/>
    </source>
</evidence>
<dbReference type="AlphaFoldDB" id="A0A0J5WLG2"/>
<keyword evidence="6" id="KW-0560">Oxidoreductase</keyword>
<dbReference type="InterPro" id="IPR011234">
    <property type="entry name" value="Fumarylacetoacetase-like_C"/>
</dbReference>
<dbReference type="Gene3D" id="3.90.850.10">
    <property type="entry name" value="Fumarylacetoacetase-like, C-terminal domain"/>
    <property type="match status" value="1"/>
</dbReference>
<keyword evidence="6" id="KW-0223">Dioxygenase</keyword>
<evidence type="ECO:0000313" key="7">
    <source>
        <dbReference type="Proteomes" id="UP000036338"/>
    </source>
</evidence>
<accession>A0A0J5WLG2</accession>
<comment type="caution">
    <text evidence="6">The sequence shown here is derived from an EMBL/GenBank/DDBJ whole genome shotgun (WGS) entry which is preliminary data.</text>
</comment>
<dbReference type="PANTHER" id="PTHR42796">
    <property type="entry name" value="FUMARYLACETOACETATE HYDROLASE DOMAIN-CONTAINING PROTEIN 2A-RELATED"/>
    <property type="match status" value="1"/>
</dbReference>
<keyword evidence="4" id="KW-0378">Hydrolase</keyword>
<evidence type="ECO:0000256" key="2">
    <source>
        <dbReference type="ARBA" id="ARBA00010211"/>
    </source>
</evidence>
<keyword evidence="3" id="KW-0479">Metal-binding</keyword>
<dbReference type="RefSeq" id="WP_048249128.1">
    <property type="nucleotide sequence ID" value="NZ_LDWR01000043.1"/>
</dbReference>
<evidence type="ECO:0000256" key="3">
    <source>
        <dbReference type="ARBA" id="ARBA00022723"/>
    </source>
</evidence>
<dbReference type="InterPro" id="IPR051121">
    <property type="entry name" value="FAH"/>
</dbReference>
<dbReference type="SUPFAM" id="SSF56529">
    <property type="entry name" value="FAH"/>
    <property type="match status" value="1"/>
</dbReference>
<dbReference type="GO" id="GO:0019628">
    <property type="term" value="P:urate catabolic process"/>
    <property type="evidence" value="ECO:0007669"/>
    <property type="project" value="UniProtKB-UniPathway"/>
</dbReference>
<dbReference type="GO" id="GO:0046872">
    <property type="term" value="F:metal ion binding"/>
    <property type="evidence" value="ECO:0007669"/>
    <property type="project" value="UniProtKB-KW"/>
</dbReference>
<gene>
    <name evidence="6" type="ORF">VL15_24685</name>
</gene>
<dbReference type="InterPro" id="IPR036663">
    <property type="entry name" value="Fumarylacetoacetase_C_sf"/>
</dbReference>
<organism evidence="6 7">
    <name type="scientific">Burkholderia cepacia</name>
    <name type="common">Pseudomonas cepacia</name>
    <dbReference type="NCBI Taxonomy" id="292"/>
    <lineage>
        <taxon>Bacteria</taxon>
        <taxon>Pseudomonadati</taxon>
        <taxon>Pseudomonadota</taxon>
        <taxon>Betaproteobacteria</taxon>
        <taxon>Burkholderiales</taxon>
        <taxon>Burkholderiaceae</taxon>
        <taxon>Burkholderia</taxon>
        <taxon>Burkholderia cepacia complex</taxon>
    </lineage>
</organism>
<dbReference type="Pfam" id="PF01557">
    <property type="entry name" value="FAA_hydrolase"/>
    <property type="match status" value="1"/>
</dbReference>
<dbReference type="GO" id="GO:0016787">
    <property type="term" value="F:hydrolase activity"/>
    <property type="evidence" value="ECO:0007669"/>
    <property type="project" value="UniProtKB-KW"/>
</dbReference>
<dbReference type="FunFam" id="3.90.850.10:FF:000025">
    <property type="entry name" value="5-oxo-1,2,5-tricarboxilic-3-penten aciddecarboxilase/isomer"/>
    <property type="match status" value="1"/>
</dbReference>
<proteinExistence type="inferred from homology"/>
<comment type="similarity">
    <text evidence="2">Belongs to the FAH family.</text>
</comment>
<dbReference type="GO" id="GO:0051213">
    <property type="term" value="F:dioxygenase activity"/>
    <property type="evidence" value="ECO:0007669"/>
    <property type="project" value="UniProtKB-KW"/>
</dbReference>
<feature type="domain" description="Fumarylacetoacetase-like C-terminal" evidence="5">
    <location>
        <begin position="91"/>
        <end position="301"/>
    </location>
</feature>
<evidence type="ECO:0000256" key="1">
    <source>
        <dbReference type="ARBA" id="ARBA00001946"/>
    </source>
</evidence>
<evidence type="ECO:0000256" key="4">
    <source>
        <dbReference type="ARBA" id="ARBA00022801"/>
    </source>
</evidence>
<evidence type="ECO:0000259" key="5">
    <source>
        <dbReference type="Pfam" id="PF01557"/>
    </source>
</evidence>
<name>A0A0J5WLG2_BURCE</name>